<reference evidence="1 2" key="1">
    <citation type="submission" date="2023-05" db="EMBL/GenBank/DDBJ databases">
        <authorList>
            <person name="Zhang X."/>
        </authorList>
    </citation>
    <scope>NUCLEOTIDE SEQUENCE [LARGE SCALE GENOMIC DNA]</scope>
    <source>
        <strain evidence="1 2">DM2B3-1</strain>
    </source>
</reference>
<proteinExistence type="predicted"/>
<dbReference type="PROSITE" id="PS51257">
    <property type="entry name" value="PROKAR_LIPOPROTEIN"/>
    <property type="match status" value="1"/>
</dbReference>
<sequence>MIKNFTLLSCCVGILFLLGCAPSEMEKEKQSTRQFSVQEYEAFGKRIAEKVNKRHSDTLNQLFDLEYMLEKMTNQLQKNQYQKITQEIIFKENFKKKVNPSSFIIKELRKGYGRYQFLRFHPRQGVPHLLFRMTSEEGINYHDYEVRIIDNELRLTDLFVFLSGEYLSETLKGTFINLLSQQKQQKIIEPELDEQLGNIQKLKQAIDRHDYEEALQFYNSLSIKTQKSKTFMSYKLLITSNISYEMHQKAIAEYEKLFPDDPSHYLMDIEKYLLQGDAKNILWSVDKLDRTIGGDEYLNLYRGLVYSITEDKEKGLTLVNNYIRNNVKDPDGYWMRFQIHVILDEPEEAIKTINDINQYTMHSRMFITEKVEKNFPDFAASSHFMNWKEDWTKQHNARNRWRADQ</sequence>
<dbReference type="SUPFAM" id="SSF48452">
    <property type="entry name" value="TPR-like"/>
    <property type="match status" value="1"/>
</dbReference>
<dbReference type="EMBL" id="JASJOT010000014">
    <property type="protein sequence ID" value="MDJ1495375.1"/>
    <property type="molecule type" value="Genomic_DNA"/>
</dbReference>
<protein>
    <recommendedName>
        <fullName evidence="3">Tetratricopeptide repeat protein</fullName>
    </recommendedName>
</protein>
<keyword evidence="2" id="KW-1185">Reference proteome</keyword>
<dbReference type="InterPro" id="IPR011990">
    <property type="entry name" value="TPR-like_helical_dom_sf"/>
</dbReference>
<evidence type="ECO:0008006" key="3">
    <source>
        <dbReference type="Google" id="ProtNLM"/>
    </source>
</evidence>
<dbReference type="Gene3D" id="1.25.40.10">
    <property type="entry name" value="Tetratricopeptide repeat domain"/>
    <property type="match status" value="1"/>
</dbReference>
<name>A0ABT7CNP8_9BACT</name>
<accession>A0ABT7CNP8</accession>
<evidence type="ECO:0000313" key="1">
    <source>
        <dbReference type="EMBL" id="MDJ1495375.1"/>
    </source>
</evidence>
<organism evidence="1 2">
    <name type="scientific">Xanthocytophaga flava</name>
    <dbReference type="NCBI Taxonomy" id="3048013"/>
    <lineage>
        <taxon>Bacteria</taxon>
        <taxon>Pseudomonadati</taxon>
        <taxon>Bacteroidota</taxon>
        <taxon>Cytophagia</taxon>
        <taxon>Cytophagales</taxon>
        <taxon>Rhodocytophagaceae</taxon>
        <taxon>Xanthocytophaga</taxon>
    </lineage>
</organism>
<comment type="caution">
    <text evidence="1">The sequence shown here is derived from an EMBL/GenBank/DDBJ whole genome shotgun (WGS) entry which is preliminary data.</text>
</comment>
<gene>
    <name evidence="1" type="ORF">QNI19_20720</name>
</gene>
<evidence type="ECO:0000313" key="2">
    <source>
        <dbReference type="Proteomes" id="UP001228581"/>
    </source>
</evidence>
<dbReference type="Proteomes" id="UP001228581">
    <property type="component" value="Unassembled WGS sequence"/>
</dbReference>
<dbReference type="RefSeq" id="WP_313999344.1">
    <property type="nucleotide sequence ID" value="NZ_JASJOT010000014.1"/>
</dbReference>